<evidence type="ECO:0000256" key="1">
    <source>
        <dbReference type="ARBA" id="ARBA00023125"/>
    </source>
</evidence>
<evidence type="ECO:0000256" key="2">
    <source>
        <dbReference type="PROSITE-ProRule" id="PRU00335"/>
    </source>
</evidence>
<dbReference type="OrthoDB" id="9810250at2"/>
<dbReference type="InterPro" id="IPR050624">
    <property type="entry name" value="HTH-type_Tx_Regulator"/>
</dbReference>
<dbReference type="PRINTS" id="PR00455">
    <property type="entry name" value="HTHTETR"/>
</dbReference>
<dbReference type="Pfam" id="PF14278">
    <property type="entry name" value="TetR_C_8"/>
    <property type="match status" value="1"/>
</dbReference>
<name>A0A0P6YUH5_9CHLR</name>
<reference evidence="4 5" key="1">
    <citation type="submission" date="2015-07" db="EMBL/GenBank/DDBJ databases">
        <title>Genome sequence of Levilinea saccharolytica DSM 16555.</title>
        <authorList>
            <person name="Hemp J."/>
            <person name="Ward L.M."/>
            <person name="Pace L.A."/>
            <person name="Fischer W.W."/>
        </authorList>
    </citation>
    <scope>NUCLEOTIDE SEQUENCE [LARGE SCALE GENOMIC DNA]</scope>
    <source>
        <strain evidence="4 5">KIBI-1</strain>
    </source>
</reference>
<dbReference type="AlphaFoldDB" id="A0A0P6YUH5"/>
<evidence type="ECO:0000259" key="3">
    <source>
        <dbReference type="PROSITE" id="PS50977"/>
    </source>
</evidence>
<organism evidence="4 5">
    <name type="scientific">Levilinea saccharolytica</name>
    <dbReference type="NCBI Taxonomy" id="229921"/>
    <lineage>
        <taxon>Bacteria</taxon>
        <taxon>Bacillati</taxon>
        <taxon>Chloroflexota</taxon>
        <taxon>Anaerolineae</taxon>
        <taxon>Anaerolineales</taxon>
        <taxon>Anaerolineaceae</taxon>
        <taxon>Levilinea</taxon>
    </lineage>
</organism>
<dbReference type="PANTHER" id="PTHR43479">
    <property type="entry name" value="ACREF/ENVCD OPERON REPRESSOR-RELATED"/>
    <property type="match status" value="1"/>
</dbReference>
<evidence type="ECO:0000313" key="5">
    <source>
        <dbReference type="Proteomes" id="UP000050501"/>
    </source>
</evidence>
<comment type="caution">
    <text evidence="4">The sequence shown here is derived from an EMBL/GenBank/DDBJ whole genome shotgun (WGS) entry which is preliminary data.</text>
</comment>
<keyword evidence="1 2" id="KW-0238">DNA-binding</keyword>
<dbReference type="InterPro" id="IPR001647">
    <property type="entry name" value="HTH_TetR"/>
</dbReference>
<evidence type="ECO:0000313" key="4">
    <source>
        <dbReference type="EMBL" id="KPL88751.1"/>
    </source>
</evidence>
<dbReference type="Gene3D" id="1.10.357.10">
    <property type="entry name" value="Tetracycline Repressor, domain 2"/>
    <property type="match status" value="1"/>
</dbReference>
<sequence>MSQSVNDLRVTRSQRFIREALIDLIEERGFDALSVGEITARAMVSRATFYRHYRDKYDLVEQIYAEAMQALFGAIAVQETVHSPQIWVTFFDHVAEYDRLYGALLGEKGSPWFVRKMRTSLINLIKEFGRAAPQWQSDSAHPISLYPAEDDLIPDVIATMFVEAITWWLEHGKPFPPQEMARRGVALVGAIFKETSTW</sequence>
<dbReference type="EMBL" id="LGCM01000015">
    <property type="protein sequence ID" value="KPL88751.1"/>
    <property type="molecule type" value="Genomic_DNA"/>
</dbReference>
<feature type="DNA-binding region" description="H-T-H motif" evidence="2">
    <location>
        <begin position="34"/>
        <end position="53"/>
    </location>
</feature>
<dbReference type="PANTHER" id="PTHR43479:SF7">
    <property type="entry name" value="TETR-FAMILY TRANSCRIPTIONAL REGULATOR"/>
    <property type="match status" value="1"/>
</dbReference>
<feature type="domain" description="HTH tetR-type" evidence="3">
    <location>
        <begin position="11"/>
        <end position="71"/>
    </location>
</feature>
<dbReference type="GO" id="GO:0003677">
    <property type="term" value="F:DNA binding"/>
    <property type="evidence" value="ECO:0007669"/>
    <property type="project" value="UniProtKB-UniRule"/>
</dbReference>
<dbReference type="STRING" id="229921.ADN01_03630"/>
<dbReference type="SUPFAM" id="SSF46689">
    <property type="entry name" value="Homeodomain-like"/>
    <property type="match status" value="1"/>
</dbReference>
<proteinExistence type="predicted"/>
<dbReference type="RefSeq" id="WP_062419221.1">
    <property type="nucleotide sequence ID" value="NZ_DF967974.1"/>
</dbReference>
<accession>A0A0P6YUH5</accession>
<dbReference type="Proteomes" id="UP000050501">
    <property type="component" value="Unassembled WGS sequence"/>
</dbReference>
<dbReference type="Pfam" id="PF00440">
    <property type="entry name" value="TetR_N"/>
    <property type="match status" value="1"/>
</dbReference>
<dbReference type="InterPro" id="IPR009057">
    <property type="entry name" value="Homeodomain-like_sf"/>
</dbReference>
<dbReference type="InterPro" id="IPR039532">
    <property type="entry name" value="TetR_C_Firmicutes"/>
</dbReference>
<dbReference type="PROSITE" id="PS50977">
    <property type="entry name" value="HTH_TETR_2"/>
    <property type="match status" value="1"/>
</dbReference>
<gene>
    <name evidence="4" type="ORF">ADN01_03630</name>
</gene>
<keyword evidence="5" id="KW-1185">Reference proteome</keyword>
<protein>
    <submittedName>
        <fullName evidence="4">TetR family transcriptional regulator</fullName>
    </submittedName>
</protein>